<dbReference type="Proteomes" id="UP000277204">
    <property type="component" value="Unassembled WGS sequence"/>
</dbReference>
<evidence type="ECO:0000313" key="2">
    <source>
        <dbReference type="Proteomes" id="UP000277204"/>
    </source>
</evidence>
<name>A0A183MJM7_9TREM</name>
<keyword evidence="2" id="KW-1185">Reference proteome</keyword>
<protein>
    <submittedName>
        <fullName evidence="1">Uncharacterized protein</fullName>
    </submittedName>
</protein>
<dbReference type="EMBL" id="UZAI01017096">
    <property type="protein sequence ID" value="VDP20433.1"/>
    <property type="molecule type" value="Genomic_DNA"/>
</dbReference>
<gene>
    <name evidence="1" type="ORF">SMRZ_LOCUS16252</name>
</gene>
<evidence type="ECO:0000313" key="1">
    <source>
        <dbReference type="EMBL" id="VDP20433.1"/>
    </source>
</evidence>
<dbReference type="AlphaFoldDB" id="A0A183MJM7"/>
<proteinExistence type="predicted"/>
<accession>A0A183MJM7</accession>
<reference evidence="1 2" key="1">
    <citation type="submission" date="2018-11" db="EMBL/GenBank/DDBJ databases">
        <authorList>
            <consortium name="Pathogen Informatics"/>
        </authorList>
    </citation>
    <scope>NUCLEOTIDE SEQUENCE [LARGE SCALE GENOMIC DNA]</scope>
    <source>
        <strain evidence="1 2">Zambia</strain>
    </source>
</reference>
<organism evidence="1 2">
    <name type="scientific">Schistosoma margrebowiei</name>
    <dbReference type="NCBI Taxonomy" id="48269"/>
    <lineage>
        <taxon>Eukaryota</taxon>
        <taxon>Metazoa</taxon>
        <taxon>Spiralia</taxon>
        <taxon>Lophotrochozoa</taxon>
        <taxon>Platyhelminthes</taxon>
        <taxon>Trematoda</taxon>
        <taxon>Digenea</taxon>
        <taxon>Strigeidida</taxon>
        <taxon>Schistosomatoidea</taxon>
        <taxon>Schistosomatidae</taxon>
        <taxon>Schistosoma</taxon>
    </lineage>
</organism>
<sequence>MSISETYPVMNSNPIILETACANNDLSSSQKDDALLSVHEIVAVTAHEQTENKWSSTLNVAALNGAHLSAIILVYGKIY</sequence>